<dbReference type="RefSeq" id="WP_073047946.1">
    <property type="nucleotide sequence ID" value="NZ_FQUO01000023.1"/>
</dbReference>
<dbReference type="InterPro" id="IPR011032">
    <property type="entry name" value="GroES-like_sf"/>
</dbReference>
<dbReference type="Proteomes" id="UP000184368">
    <property type="component" value="Unassembled WGS sequence"/>
</dbReference>
<dbReference type="PANTHER" id="PTHR42683">
    <property type="entry name" value="ALDEHYDE REDUCTASE"/>
    <property type="match status" value="1"/>
</dbReference>
<dbReference type="InterPro" id="IPR020843">
    <property type="entry name" value="ER"/>
</dbReference>
<keyword evidence="3 5" id="KW-0862">Zinc</keyword>
<evidence type="ECO:0000256" key="2">
    <source>
        <dbReference type="ARBA" id="ARBA00022723"/>
    </source>
</evidence>
<dbReference type="GO" id="GO:0008270">
    <property type="term" value="F:zinc ion binding"/>
    <property type="evidence" value="ECO:0007669"/>
    <property type="project" value="InterPro"/>
</dbReference>
<dbReference type="GO" id="GO:0008106">
    <property type="term" value="F:alcohol dehydrogenase (NADP+) activity"/>
    <property type="evidence" value="ECO:0007669"/>
    <property type="project" value="UniProtKB-ARBA"/>
</dbReference>
<dbReference type="Pfam" id="PF00107">
    <property type="entry name" value="ADH_zinc_N"/>
    <property type="match status" value="1"/>
</dbReference>
<dbReference type="Gene3D" id="3.90.180.10">
    <property type="entry name" value="Medium-chain alcohol dehydrogenases, catalytic domain"/>
    <property type="match status" value="1"/>
</dbReference>
<proteinExistence type="inferred from homology"/>
<dbReference type="FunFam" id="3.40.50.720:FF:000022">
    <property type="entry name" value="Cinnamyl alcohol dehydrogenase"/>
    <property type="match status" value="1"/>
</dbReference>
<dbReference type="SUPFAM" id="SSF50129">
    <property type="entry name" value="GroES-like"/>
    <property type="match status" value="1"/>
</dbReference>
<evidence type="ECO:0000259" key="6">
    <source>
        <dbReference type="SMART" id="SM00829"/>
    </source>
</evidence>
<dbReference type="InterPro" id="IPR036291">
    <property type="entry name" value="NAD(P)-bd_dom_sf"/>
</dbReference>
<organism evidence="7 8">
    <name type="scientific">Cnuella takakiae</name>
    <dbReference type="NCBI Taxonomy" id="1302690"/>
    <lineage>
        <taxon>Bacteria</taxon>
        <taxon>Pseudomonadati</taxon>
        <taxon>Bacteroidota</taxon>
        <taxon>Chitinophagia</taxon>
        <taxon>Chitinophagales</taxon>
        <taxon>Chitinophagaceae</taxon>
        <taxon>Cnuella</taxon>
    </lineage>
</organism>
<evidence type="ECO:0000313" key="8">
    <source>
        <dbReference type="Proteomes" id="UP000184368"/>
    </source>
</evidence>
<keyword evidence="2 5" id="KW-0479">Metal-binding</keyword>
<dbReference type="SMART" id="SM00829">
    <property type="entry name" value="PKS_ER"/>
    <property type="match status" value="1"/>
</dbReference>
<dbReference type="STRING" id="1302690.BUE76_01875"/>
<keyword evidence="4" id="KW-0560">Oxidoreductase</keyword>
<sequence length="362" mass="39614">MQETKAQQGTATPVSFFQTKAYAAQDAGAALQPWNLERRNPGPHDVQIDIRYCGVCHTDIHFVRNDLGISVYPLVPGHEIVGVVSKVGDHVQRYKAGDLVGVGCWVDSCRVCDSCNEGEQQYCLNGNTLTYNSVEKETGRMTYGGYAAQIVVNEDFVLRVSDTLSLPGVAPLLCAGITTYSPLRRWKVGKGHRIGIVGLGGLGHMAVKFAAAFGAEVTVLSRSPQKQEDARKLGAHRFALTTDAEQVQKLANYFDFILDTVAVDHDHGAYMGMLKTKGTLICVGIAPEPVVIPMFPLIFQGRQVAGSLVGGIPETQEMLDFCAEHNITADIELIRMSEINEAFTRMERSDVKYRFVIDMASI</sequence>
<dbReference type="PROSITE" id="PS00059">
    <property type="entry name" value="ADH_ZINC"/>
    <property type="match status" value="1"/>
</dbReference>
<dbReference type="InterPro" id="IPR002328">
    <property type="entry name" value="ADH_Zn_CS"/>
</dbReference>
<dbReference type="EMBL" id="FQUO01000023">
    <property type="protein sequence ID" value="SHG25578.1"/>
    <property type="molecule type" value="Genomic_DNA"/>
</dbReference>
<evidence type="ECO:0000313" key="7">
    <source>
        <dbReference type="EMBL" id="SHG25578.1"/>
    </source>
</evidence>
<gene>
    <name evidence="7" type="ORF">SAMN05444008_12312</name>
</gene>
<evidence type="ECO:0000256" key="5">
    <source>
        <dbReference type="RuleBase" id="RU361277"/>
    </source>
</evidence>
<reference evidence="7 8" key="1">
    <citation type="submission" date="2016-11" db="EMBL/GenBank/DDBJ databases">
        <authorList>
            <person name="Jaros S."/>
            <person name="Januszkiewicz K."/>
            <person name="Wedrychowicz H."/>
        </authorList>
    </citation>
    <scope>NUCLEOTIDE SEQUENCE [LARGE SCALE GENOMIC DNA]</scope>
    <source>
        <strain evidence="7 8">DSM 26897</strain>
    </source>
</reference>
<name>A0A1M5IB14_9BACT</name>
<evidence type="ECO:0000256" key="3">
    <source>
        <dbReference type="ARBA" id="ARBA00022833"/>
    </source>
</evidence>
<dbReference type="Gene3D" id="3.40.50.720">
    <property type="entry name" value="NAD(P)-binding Rossmann-like Domain"/>
    <property type="match status" value="1"/>
</dbReference>
<dbReference type="InterPro" id="IPR013154">
    <property type="entry name" value="ADH-like_N"/>
</dbReference>
<dbReference type="SUPFAM" id="SSF51735">
    <property type="entry name" value="NAD(P)-binding Rossmann-fold domains"/>
    <property type="match status" value="1"/>
</dbReference>
<dbReference type="InterPro" id="IPR013149">
    <property type="entry name" value="ADH-like_C"/>
</dbReference>
<comment type="similarity">
    <text evidence="5">Belongs to the zinc-containing alcohol dehydrogenase family.</text>
</comment>
<comment type="cofactor">
    <cofactor evidence="1 5">
        <name>Zn(2+)</name>
        <dbReference type="ChEBI" id="CHEBI:29105"/>
    </cofactor>
</comment>
<keyword evidence="8" id="KW-1185">Reference proteome</keyword>
<dbReference type="Pfam" id="PF08240">
    <property type="entry name" value="ADH_N"/>
    <property type="match status" value="1"/>
</dbReference>
<dbReference type="CDD" id="cd05283">
    <property type="entry name" value="CAD1"/>
    <property type="match status" value="1"/>
</dbReference>
<dbReference type="InterPro" id="IPR047109">
    <property type="entry name" value="CAD-like"/>
</dbReference>
<feature type="domain" description="Enoyl reductase (ER)" evidence="6">
    <location>
        <begin position="28"/>
        <end position="357"/>
    </location>
</feature>
<dbReference type="AlphaFoldDB" id="A0A1M5IB14"/>
<evidence type="ECO:0000256" key="4">
    <source>
        <dbReference type="ARBA" id="ARBA00023002"/>
    </source>
</evidence>
<accession>A0A1M5IB14</accession>
<dbReference type="OrthoDB" id="9806940at2"/>
<protein>
    <submittedName>
        <fullName evidence="7">Uncharacterized zinc-type alcohol dehydrogenase-like protein</fullName>
    </submittedName>
</protein>
<evidence type="ECO:0000256" key="1">
    <source>
        <dbReference type="ARBA" id="ARBA00001947"/>
    </source>
</evidence>